<feature type="domain" description="Tyrosine specific protein phosphatases" evidence="3">
    <location>
        <begin position="190"/>
        <end position="271"/>
    </location>
</feature>
<dbReference type="CDD" id="cd00047">
    <property type="entry name" value="PTPc"/>
    <property type="match status" value="1"/>
</dbReference>
<reference evidence="4" key="1">
    <citation type="submission" date="2023-03" db="EMBL/GenBank/DDBJ databases">
        <title>Mating type loci evolution in Malassezia.</title>
        <authorList>
            <person name="Coelho M.A."/>
        </authorList>
    </citation>
    <scope>NUCLEOTIDE SEQUENCE</scope>
    <source>
        <strain evidence="4">CBS 14135</strain>
    </source>
</reference>
<dbReference type="InterPro" id="IPR000242">
    <property type="entry name" value="PTP_cat"/>
</dbReference>
<sequence>MAGKHAWPQQALAELASLQRTDLLRAGAAQNYSTRHAERNMDANRYTNVLPYDHALLSGPYLNASRIPPLPESTPDARACIASQAPTVGTFGAFYHHLCTEQVGTLLNLTPLVEGQIVKSHAYWPSSTSEPMRVEPGWTVELLWERESTDADTNGLTWRRLRLQPADGDAHELTLLHYTGWRDHGPLPMPQLLALLAEVHTACQGSPSGAPLWVHCSAGIGRSGTLIGVVLAEQLAPGAFADASPMDLAVHITKYLREFRGGMVQTPGQLVTLAHAIEHVRQTKH</sequence>
<dbReference type="AlphaFoldDB" id="A0AAF0DWJ1"/>
<dbReference type="Pfam" id="PF00102">
    <property type="entry name" value="Y_phosphatase"/>
    <property type="match status" value="1"/>
</dbReference>
<dbReference type="EMBL" id="CP119954">
    <property type="protein sequence ID" value="WFC96792.1"/>
    <property type="molecule type" value="Genomic_DNA"/>
</dbReference>
<accession>A0AAF0DWJ1</accession>
<dbReference type="SMART" id="SM00194">
    <property type="entry name" value="PTPc"/>
    <property type="match status" value="1"/>
</dbReference>
<dbReference type="EC" id="3.1.3.48" evidence="4"/>
<evidence type="ECO:0000313" key="4">
    <source>
        <dbReference type="EMBL" id="WFC96792.1"/>
    </source>
</evidence>
<organism evidence="4 5">
    <name type="scientific">Malassezia brasiliensis</name>
    <dbReference type="NCBI Taxonomy" id="1821822"/>
    <lineage>
        <taxon>Eukaryota</taxon>
        <taxon>Fungi</taxon>
        <taxon>Dikarya</taxon>
        <taxon>Basidiomycota</taxon>
        <taxon>Ustilaginomycotina</taxon>
        <taxon>Malasseziomycetes</taxon>
        <taxon>Malasseziales</taxon>
        <taxon>Malasseziaceae</taxon>
        <taxon>Malassezia</taxon>
    </lineage>
</organism>
<keyword evidence="4" id="KW-0378">Hydrolase</keyword>
<dbReference type="SUPFAM" id="SSF52799">
    <property type="entry name" value="(Phosphotyrosine protein) phosphatases II"/>
    <property type="match status" value="1"/>
</dbReference>
<evidence type="ECO:0000259" key="2">
    <source>
        <dbReference type="PROSITE" id="PS50055"/>
    </source>
</evidence>
<dbReference type="InterPro" id="IPR003595">
    <property type="entry name" value="Tyr_Pase_cat"/>
</dbReference>
<name>A0AAF0DWJ1_9BASI</name>
<dbReference type="InterPro" id="IPR000387">
    <property type="entry name" value="Tyr_Pase_dom"/>
</dbReference>
<feature type="domain" description="Tyrosine-protein phosphatase" evidence="2">
    <location>
        <begin position="11"/>
        <end position="280"/>
    </location>
</feature>
<evidence type="ECO:0000313" key="5">
    <source>
        <dbReference type="Proteomes" id="UP001216638"/>
    </source>
</evidence>
<keyword evidence="5" id="KW-1185">Reference proteome</keyword>
<dbReference type="SMART" id="SM00404">
    <property type="entry name" value="PTPc_motif"/>
    <property type="match status" value="1"/>
</dbReference>
<dbReference type="InterPro" id="IPR050348">
    <property type="entry name" value="Protein-Tyr_Phosphatase"/>
</dbReference>
<dbReference type="PROSITE" id="PS50055">
    <property type="entry name" value="TYR_PHOSPHATASE_PTP"/>
    <property type="match status" value="1"/>
</dbReference>
<evidence type="ECO:0000256" key="1">
    <source>
        <dbReference type="ARBA" id="ARBA00009649"/>
    </source>
</evidence>
<dbReference type="Proteomes" id="UP001216638">
    <property type="component" value="Chromosome 4"/>
</dbReference>
<proteinExistence type="inferred from homology"/>
<gene>
    <name evidence="4" type="ORF">MBRA1_003455</name>
</gene>
<dbReference type="PRINTS" id="PR00700">
    <property type="entry name" value="PRTYPHPHTASE"/>
</dbReference>
<dbReference type="Gene3D" id="3.90.190.10">
    <property type="entry name" value="Protein tyrosine phosphatase superfamily"/>
    <property type="match status" value="1"/>
</dbReference>
<protein>
    <submittedName>
        <fullName evidence="4">Protein-tyrosine-phosphatase</fullName>
        <ecNumber evidence="4">3.1.3.48</ecNumber>
    </submittedName>
</protein>
<dbReference type="InterPro" id="IPR016130">
    <property type="entry name" value="Tyr_Pase_AS"/>
</dbReference>
<dbReference type="InterPro" id="IPR029021">
    <property type="entry name" value="Prot-tyrosine_phosphatase-like"/>
</dbReference>
<dbReference type="PANTHER" id="PTHR19134">
    <property type="entry name" value="RECEPTOR-TYPE TYROSINE-PROTEIN PHOSPHATASE"/>
    <property type="match status" value="1"/>
</dbReference>
<dbReference type="PANTHER" id="PTHR19134:SF449">
    <property type="entry name" value="TYROSINE-PROTEIN PHOSPHATASE 1"/>
    <property type="match status" value="1"/>
</dbReference>
<dbReference type="PROSITE" id="PS00383">
    <property type="entry name" value="TYR_PHOSPHATASE_1"/>
    <property type="match status" value="1"/>
</dbReference>
<dbReference type="GO" id="GO:0004725">
    <property type="term" value="F:protein tyrosine phosphatase activity"/>
    <property type="evidence" value="ECO:0007669"/>
    <property type="project" value="UniProtKB-EC"/>
</dbReference>
<comment type="similarity">
    <text evidence="1">Belongs to the protein-tyrosine phosphatase family. Non-receptor class subfamily.</text>
</comment>
<dbReference type="PROSITE" id="PS50056">
    <property type="entry name" value="TYR_PHOSPHATASE_2"/>
    <property type="match status" value="1"/>
</dbReference>
<evidence type="ECO:0000259" key="3">
    <source>
        <dbReference type="PROSITE" id="PS50056"/>
    </source>
</evidence>